<accession>A0A4S8JT82</accession>
<dbReference type="EMBL" id="PYDT01000003">
    <property type="protein sequence ID" value="THU65337.1"/>
    <property type="molecule type" value="Genomic_DNA"/>
</dbReference>
<reference evidence="14 15" key="1">
    <citation type="journal article" date="2019" name="Nat. Plants">
        <title>Genome sequencing of Musa balbisiana reveals subgenome evolution and function divergence in polyploid bananas.</title>
        <authorList>
            <person name="Yao X."/>
        </authorList>
    </citation>
    <scope>NUCLEOTIDE SEQUENCE [LARGE SCALE GENOMIC DNA]</scope>
    <source>
        <strain evidence="15">cv. DH-PKW</strain>
        <tissue evidence="14">Leaves</tissue>
    </source>
</reference>
<dbReference type="PANTHER" id="PTHR33021">
    <property type="entry name" value="BLUE COPPER PROTEIN"/>
    <property type="match status" value="1"/>
</dbReference>
<keyword evidence="6" id="KW-0249">Electron transport</keyword>
<keyword evidence="2" id="KW-0813">Transport</keyword>
<dbReference type="GO" id="GO:0005886">
    <property type="term" value="C:plasma membrane"/>
    <property type="evidence" value="ECO:0007669"/>
    <property type="project" value="TreeGrafter"/>
</dbReference>
<dbReference type="InterPro" id="IPR008972">
    <property type="entry name" value="Cupredoxin"/>
</dbReference>
<evidence type="ECO:0000256" key="7">
    <source>
        <dbReference type="ARBA" id="ARBA00022989"/>
    </source>
</evidence>
<evidence type="ECO:0000259" key="13">
    <source>
        <dbReference type="PROSITE" id="PS51485"/>
    </source>
</evidence>
<keyword evidence="8" id="KW-0186">Copper</keyword>
<proteinExistence type="predicted"/>
<keyword evidence="5" id="KW-0732">Signal</keyword>
<keyword evidence="10" id="KW-1015">Disulfide bond</keyword>
<name>A0A4S8JT82_MUSBA</name>
<evidence type="ECO:0000313" key="14">
    <source>
        <dbReference type="EMBL" id="THU65337.1"/>
    </source>
</evidence>
<protein>
    <recommendedName>
        <fullName evidence="13">Phytocyanin domain-containing protein</fullName>
    </recommendedName>
</protein>
<keyword evidence="7" id="KW-1133">Transmembrane helix</keyword>
<dbReference type="Proteomes" id="UP000317650">
    <property type="component" value="Chromosome 5"/>
</dbReference>
<keyword evidence="9" id="KW-0472">Membrane</keyword>
<evidence type="ECO:0000256" key="1">
    <source>
        <dbReference type="ARBA" id="ARBA00004479"/>
    </source>
</evidence>
<evidence type="ECO:0000256" key="12">
    <source>
        <dbReference type="SAM" id="MobiDB-lite"/>
    </source>
</evidence>
<dbReference type="FunFam" id="2.60.40.420:FF:000067">
    <property type="entry name" value="Cupredoxin superfamily protein"/>
    <property type="match status" value="1"/>
</dbReference>
<keyword evidence="11" id="KW-0325">Glycoprotein</keyword>
<dbReference type="GO" id="GO:0009055">
    <property type="term" value="F:electron transfer activity"/>
    <property type="evidence" value="ECO:0007669"/>
    <property type="project" value="InterPro"/>
</dbReference>
<dbReference type="STRING" id="52838.A0A4S8JT82"/>
<feature type="region of interest" description="Disordered" evidence="12">
    <location>
        <begin position="268"/>
        <end position="288"/>
    </location>
</feature>
<evidence type="ECO:0000256" key="5">
    <source>
        <dbReference type="ARBA" id="ARBA00022729"/>
    </source>
</evidence>
<evidence type="ECO:0000256" key="8">
    <source>
        <dbReference type="ARBA" id="ARBA00023008"/>
    </source>
</evidence>
<dbReference type="AlphaFoldDB" id="A0A4S8JT82"/>
<dbReference type="InterPro" id="IPR003245">
    <property type="entry name" value="Phytocyanin_dom"/>
</dbReference>
<evidence type="ECO:0000256" key="2">
    <source>
        <dbReference type="ARBA" id="ARBA00022448"/>
    </source>
</evidence>
<organism evidence="14 15">
    <name type="scientific">Musa balbisiana</name>
    <name type="common">Banana</name>
    <dbReference type="NCBI Taxonomy" id="52838"/>
    <lineage>
        <taxon>Eukaryota</taxon>
        <taxon>Viridiplantae</taxon>
        <taxon>Streptophyta</taxon>
        <taxon>Embryophyta</taxon>
        <taxon>Tracheophyta</taxon>
        <taxon>Spermatophyta</taxon>
        <taxon>Magnoliopsida</taxon>
        <taxon>Liliopsida</taxon>
        <taxon>Zingiberales</taxon>
        <taxon>Musaceae</taxon>
        <taxon>Musa</taxon>
    </lineage>
</organism>
<dbReference type="CDD" id="cd04216">
    <property type="entry name" value="Phytocyanin"/>
    <property type="match status" value="1"/>
</dbReference>
<keyword evidence="4" id="KW-0479">Metal-binding</keyword>
<comment type="caution">
    <text evidence="14">The sequence shown here is derived from an EMBL/GenBank/DDBJ whole genome shotgun (WGS) entry which is preliminary data.</text>
</comment>
<gene>
    <name evidence="14" type="ORF">C4D60_Mb05t02590</name>
</gene>
<evidence type="ECO:0000256" key="11">
    <source>
        <dbReference type="ARBA" id="ARBA00023180"/>
    </source>
</evidence>
<evidence type="ECO:0000256" key="4">
    <source>
        <dbReference type="ARBA" id="ARBA00022723"/>
    </source>
</evidence>
<dbReference type="SUPFAM" id="SSF49503">
    <property type="entry name" value="Cupredoxins"/>
    <property type="match status" value="1"/>
</dbReference>
<dbReference type="GO" id="GO:0009610">
    <property type="term" value="P:response to symbiotic fungus"/>
    <property type="evidence" value="ECO:0007669"/>
    <property type="project" value="UniProtKB-ARBA"/>
</dbReference>
<dbReference type="Pfam" id="PF02298">
    <property type="entry name" value="Cu_bind_like"/>
    <property type="match status" value="1"/>
</dbReference>
<comment type="subcellular location">
    <subcellularLocation>
        <location evidence="1">Membrane</location>
        <topology evidence="1">Single-pass type I membrane protein</topology>
    </subcellularLocation>
</comment>
<feature type="domain" description="Phytocyanin" evidence="13">
    <location>
        <begin position="59"/>
        <end position="159"/>
    </location>
</feature>
<evidence type="ECO:0000313" key="15">
    <source>
        <dbReference type="Proteomes" id="UP000317650"/>
    </source>
</evidence>
<evidence type="ECO:0000256" key="3">
    <source>
        <dbReference type="ARBA" id="ARBA00022692"/>
    </source>
</evidence>
<dbReference type="Gene3D" id="2.60.40.420">
    <property type="entry name" value="Cupredoxins - blue copper proteins"/>
    <property type="match status" value="1"/>
</dbReference>
<dbReference type="PROSITE" id="PS51485">
    <property type="entry name" value="PHYTOCYANIN"/>
    <property type="match status" value="1"/>
</dbReference>
<keyword evidence="3" id="KW-0812">Transmembrane</keyword>
<dbReference type="PANTHER" id="PTHR33021:SF408">
    <property type="entry name" value="PHYTOCYANIN DOMAIN-CONTAINING PROTEIN"/>
    <property type="match status" value="1"/>
</dbReference>
<keyword evidence="15" id="KW-1185">Reference proteome</keyword>
<sequence>MHIYICLPQPAVPLHPNSRLALRSFEQSSLAPMASHHMLLAVLVILAAAVAVPQSAMAADFTVGDASGWLPDFNYSSWTQGKEFSVGDNLVFKYMQGAHNVMQVGGPDFKVCNTSAVAINTFTSGNDLVALDTPGRRWYICGFGDHCSRGQKLVPCLTTLWSCFTTSFSTTPHSCFSSYLTSHNTTTRRSCFTSYLTTTIALRSCYTTSSSSDTPQSCFSAYLTFHTTTTRRSCFTSYLTTTITLHSCYTSATCQSFSISLHVSRVGQNHGTSIPDPDSGDGGGGDGHCGMNNGSSSSRLHCFRIDETANTKLKLAGNIPLPTSAC</sequence>
<evidence type="ECO:0000256" key="10">
    <source>
        <dbReference type="ARBA" id="ARBA00023157"/>
    </source>
</evidence>
<dbReference type="GO" id="GO:0046872">
    <property type="term" value="F:metal ion binding"/>
    <property type="evidence" value="ECO:0007669"/>
    <property type="project" value="UniProtKB-KW"/>
</dbReference>
<evidence type="ECO:0000256" key="6">
    <source>
        <dbReference type="ARBA" id="ARBA00022982"/>
    </source>
</evidence>
<evidence type="ECO:0000256" key="9">
    <source>
        <dbReference type="ARBA" id="ARBA00023136"/>
    </source>
</evidence>
<dbReference type="InterPro" id="IPR039391">
    <property type="entry name" value="Phytocyanin-like"/>
</dbReference>